<proteinExistence type="predicted"/>
<feature type="transmembrane region" description="Helical" evidence="1">
    <location>
        <begin position="27"/>
        <end position="46"/>
    </location>
</feature>
<keyword evidence="1" id="KW-0812">Transmembrane</keyword>
<keyword evidence="1" id="KW-1133">Transmembrane helix</keyword>
<organism evidence="2 3">
    <name type="scientific">Dictyobacter vulcani</name>
    <dbReference type="NCBI Taxonomy" id="2607529"/>
    <lineage>
        <taxon>Bacteria</taxon>
        <taxon>Bacillati</taxon>
        <taxon>Chloroflexota</taxon>
        <taxon>Ktedonobacteria</taxon>
        <taxon>Ktedonobacterales</taxon>
        <taxon>Dictyobacteraceae</taxon>
        <taxon>Dictyobacter</taxon>
    </lineage>
</organism>
<keyword evidence="3" id="KW-1185">Reference proteome</keyword>
<dbReference type="EMBL" id="BKZW01000001">
    <property type="protein sequence ID" value="GER88918.1"/>
    <property type="molecule type" value="Genomic_DNA"/>
</dbReference>
<reference evidence="2 3" key="1">
    <citation type="submission" date="2019-10" db="EMBL/GenBank/DDBJ databases">
        <title>Dictyobacter vulcani sp. nov., within the class Ktedonobacteria, isolated from soil of volcanic Mt. Zao.</title>
        <authorList>
            <person name="Zheng Y."/>
            <person name="Wang C.M."/>
            <person name="Sakai Y."/>
            <person name="Abe K."/>
            <person name="Yokota A."/>
            <person name="Yabe S."/>
        </authorList>
    </citation>
    <scope>NUCLEOTIDE SEQUENCE [LARGE SCALE GENOMIC DNA]</scope>
    <source>
        <strain evidence="2 3">W12</strain>
    </source>
</reference>
<name>A0A5J4KGV5_9CHLR</name>
<evidence type="ECO:0000313" key="3">
    <source>
        <dbReference type="Proteomes" id="UP000326912"/>
    </source>
</evidence>
<dbReference type="AlphaFoldDB" id="A0A5J4KGV5"/>
<dbReference type="RefSeq" id="WP_151756756.1">
    <property type="nucleotide sequence ID" value="NZ_BKZW01000001.1"/>
</dbReference>
<keyword evidence="1" id="KW-0472">Membrane</keyword>
<accession>A0A5J4KGV5</accession>
<comment type="caution">
    <text evidence="2">The sequence shown here is derived from an EMBL/GenBank/DDBJ whole genome shotgun (WGS) entry which is preliminary data.</text>
</comment>
<sequence>MAETHEFLMRAMEENWLLGRQAEDKRMAIATSNFFVASVAHCIYALTGIKRKILPLTLWMFLSGIYGIMTSLKLYERQQFHIHRARKLRARLDILHPNEQVEELLVKSEKEHKKQYPYLINLRLNALWIGLHITITLLGFFYSIKALIKK</sequence>
<gene>
    <name evidence="2" type="ORF">KDW_30800</name>
</gene>
<feature type="transmembrane region" description="Helical" evidence="1">
    <location>
        <begin position="53"/>
        <end position="72"/>
    </location>
</feature>
<evidence type="ECO:0000313" key="2">
    <source>
        <dbReference type="EMBL" id="GER88918.1"/>
    </source>
</evidence>
<evidence type="ECO:0000256" key="1">
    <source>
        <dbReference type="SAM" id="Phobius"/>
    </source>
</evidence>
<dbReference type="Proteomes" id="UP000326912">
    <property type="component" value="Unassembled WGS sequence"/>
</dbReference>
<feature type="transmembrane region" description="Helical" evidence="1">
    <location>
        <begin position="126"/>
        <end position="148"/>
    </location>
</feature>
<protein>
    <submittedName>
        <fullName evidence="2">Uncharacterized protein</fullName>
    </submittedName>
</protein>